<keyword evidence="2" id="KW-1185">Reference proteome</keyword>
<dbReference type="Proteomes" id="UP001595932">
    <property type="component" value="Unassembled WGS sequence"/>
</dbReference>
<dbReference type="EMBL" id="JBHSGL010000005">
    <property type="protein sequence ID" value="MFC4712800.1"/>
    <property type="molecule type" value="Genomic_DNA"/>
</dbReference>
<dbReference type="RefSeq" id="WP_377278235.1">
    <property type="nucleotide sequence ID" value="NZ_JBHSGL010000005.1"/>
</dbReference>
<reference evidence="2" key="1">
    <citation type="journal article" date="2019" name="Int. J. Syst. Evol. Microbiol.">
        <title>The Global Catalogue of Microorganisms (GCM) 10K type strain sequencing project: providing services to taxonomists for standard genome sequencing and annotation.</title>
        <authorList>
            <consortium name="The Broad Institute Genomics Platform"/>
            <consortium name="The Broad Institute Genome Sequencing Center for Infectious Disease"/>
            <person name="Wu L."/>
            <person name="Ma J."/>
        </authorList>
    </citation>
    <scope>NUCLEOTIDE SEQUENCE [LARGE SCALE GENOMIC DNA]</scope>
    <source>
        <strain evidence="2">CGMCC 1.12151</strain>
    </source>
</reference>
<dbReference type="Pfam" id="PF05742">
    <property type="entry name" value="TANGO2"/>
    <property type="match status" value="1"/>
</dbReference>
<organism evidence="1 2">
    <name type="scientific">Planococcus dechangensis</name>
    <dbReference type="NCBI Taxonomy" id="1176255"/>
    <lineage>
        <taxon>Bacteria</taxon>
        <taxon>Bacillati</taxon>
        <taxon>Bacillota</taxon>
        <taxon>Bacilli</taxon>
        <taxon>Bacillales</taxon>
        <taxon>Caryophanaceae</taxon>
        <taxon>Planococcus</taxon>
    </lineage>
</organism>
<comment type="caution">
    <text evidence="1">The sequence shown here is derived from an EMBL/GenBank/DDBJ whole genome shotgun (WGS) entry which is preliminary data.</text>
</comment>
<proteinExistence type="predicted"/>
<dbReference type="PANTHER" id="PTHR17985">
    <property type="entry name" value="SER/THR-RICH PROTEIN T10 IN DGCR REGION"/>
    <property type="match status" value="1"/>
</dbReference>
<evidence type="ECO:0000313" key="1">
    <source>
        <dbReference type="EMBL" id="MFC4712800.1"/>
    </source>
</evidence>
<sequence length="252" mass="28625">MCLINLQFQQHPRYKLIVAANRDEFYGRPAQAAHFWKDAPGILAGRDLSQMGTWLGVNKSGRFAALTNYRDPEHMAAGAKSRGELVTQFLKGHISPETYLQAIDDRQYAGFNLIAGDADGLYYYNNIHREPVKVLPGTHGLSNHFLNTPWPKVERGKEKLEAYVSLNEDIQLDRLFEILADAEQASDDRLPETGVGLELERALSPMFIKMPDYGTRSATVLLIDHEGLVTFAERSYENGEFREDRKYEFQIS</sequence>
<evidence type="ECO:0000313" key="2">
    <source>
        <dbReference type="Proteomes" id="UP001595932"/>
    </source>
</evidence>
<gene>
    <name evidence="1" type="ORF">ACFO5U_08020</name>
</gene>
<name>A0ABV9MCC7_9BACL</name>
<dbReference type="PANTHER" id="PTHR17985:SF8">
    <property type="entry name" value="TRANSPORT AND GOLGI ORGANIZATION PROTEIN 2 HOMOLOG"/>
    <property type="match status" value="1"/>
</dbReference>
<protein>
    <submittedName>
        <fullName evidence="1">NRDE family protein</fullName>
    </submittedName>
</protein>
<accession>A0ABV9MCC7</accession>
<dbReference type="InterPro" id="IPR008551">
    <property type="entry name" value="TANGO2"/>
</dbReference>
<dbReference type="Gene3D" id="3.60.60.10">
    <property type="entry name" value="Penicillin V Acylase, Chain A"/>
    <property type="match status" value="1"/>
</dbReference>